<dbReference type="GO" id="GO:0005198">
    <property type="term" value="F:structural molecule activity"/>
    <property type="evidence" value="ECO:0007669"/>
    <property type="project" value="UniProtKB-UniRule"/>
</dbReference>
<keyword evidence="7" id="KW-0969">Cilium</keyword>
<dbReference type="InterPro" id="IPR046358">
    <property type="entry name" value="Flagellin_C"/>
</dbReference>
<accession>A0A1I5HT30</accession>
<keyword evidence="7" id="KW-0282">Flagellum</keyword>
<dbReference type="Proteomes" id="UP000198968">
    <property type="component" value="Unassembled WGS sequence"/>
</dbReference>
<evidence type="ECO:0000259" key="6">
    <source>
        <dbReference type="Pfam" id="PF00700"/>
    </source>
</evidence>
<dbReference type="Gene3D" id="1.20.1330.10">
    <property type="entry name" value="f41 fragment of flagellin, N-terminal domain"/>
    <property type="match status" value="2"/>
</dbReference>
<dbReference type="InterPro" id="IPR001492">
    <property type="entry name" value="Flagellin"/>
</dbReference>
<comment type="function">
    <text evidence="4">Flagellin is the subunit protein which polymerizes to form the filaments of bacterial flagella.</text>
</comment>
<keyword evidence="2 4" id="KW-0964">Secreted</keyword>
<evidence type="ECO:0000256" key="3">
    <source>
        <dbReference type="ARBA" id="ARBA00023143"/>
    </source>
</evidence>
<sequence>MSPQRLKLLISLPIKQRLLSLFEATMLTINHNETAAITNKTRYSTDSVLGRTVERLSSGMRINSAKDDAAGQAIANRMTANINADAAVARGLNDAISYSQTASGGLGSIVDLLIQARTLSVQAANGTLSDADRQSVNGAYQQILAGINEVADHTEIFGRYPLATNNPDLPPAKLGNVDPINTKFPVPGKNYSFTSGVIPLAYIPAGSTSISITIDSLGMDDDLQLFTRDGKHLVGTPLDGSAPDYTWASKGITNAATADTRLLTSNNGFDSGAAYDSSQLLEGGTSWALAGSNSSTYNGMNITYSGDGDRYEDVASGDFNNGTITSNRLERITLDTVNEDLIVVVVGNGSFTGNLTWGKLPEPKGVPATPPHESRPLEVVTSADYGQPVQSDSIPATPSDTKTLGLNNTTLLNSDDIASTMKALDSALATISGYQSTYGAKINRYESNRNVLAQQGVDTSAARSRIQDADYAEEASQLARNQIIQQGQTAVSKMANKTPEMIIQLLGS</sequence>
<comment type="similarity">
    <text evidence="1 4">Belongs to the bacterial flagellin family.</text>
</comment>
<evidence type="ECO:0000256" key="2">
    <source>
        <dbReference type="ARBA" id="ARBA00022525"/>
    </source>
</evidence>
<feature type="domain" description="Flagellin N-terminal" evidence="5">
    <location>
        <begin position="29"/>
        <end position="165"/>
    </location>
</feature>
<proteinExistence type="inferred from homology"/>
<gene>
    <name evidence="7" type="ORF">SAMN05428971_4301</name>
</gene>
<dbReference type="Pfam" id="PF00669">
    <property type="entry name" value="Flagellin_N"/>
    <property type="match status" value="1"/>
</dbReference>
<dbReference type="EMBL" id="FOVG01000007">
    <property type="protein sequence ID" value="SFO51423.1"/>
    <property type="molecule type" value="Genomic_DNA"/>
</dbReference>
<keyword evidence="8" id="KW-1185">Reference proteome</keyword>
<dbReference type="GO" id="GO:0009288">
    <property type="term" value="C:bacterial-type flagellum"/>
    <property type="evidence" value="ECO:0007669"/>
    <property type="project" value="UniProtKB-SubCell"/>
</dbReference>
<evidence type="ECO:0000256" key="4">
    <source>
        <dbReference type="RuleBase" id="RU362073"/>
    </source>
</evidence>
<evidence type="ECO:0000259" key="5">
    <source>
        <dbReference type="Pfam" id="PF00669"/>
    </source>
</evidence>
<dbReference type="PANTHER" id="PTHR42792">
    <property type="entry name" value="FLAGELLIN"/>
    <property type="match status" value="1"/>
</dbReference>
<dbReference type="InterPro" id="IPR001029">
    <property type="entry name" value="Flagellin_N"/>
</dbReference>
<keyword evidence="7" id="KW-0966">Cell projection</keyword>
<evidence type="ECO:0000256" key="1">
    <source>
        <dbReference type="ARBA" id="ARBA00005709"/>
    </source>
</evidence>
<dbReference type="Pfam" id="PF00700">
    <property type="entry name" value="Flagellin_C"/>
    <property type="match status" value="1"/>
</dbReference>
<keyword evidence="3 4" id="KW-0975">Bacterial flagellum</keyword>
<dbReference type="PRINTS" id="PR00207">
    <property type="entry name" value="FLAGELLIN"/>
</dbReference>
<dbReference type="PANTHER" id="PTHR42792:SF2">
    <property type="entry name" value="FLAGELLIN"/>
    <property type="match status" value="1"/>
</dbReference>
<evidence type="ECO:0000313" key="7">
    <source>
        <dbReference type="EMBL" id="SFO51423.1"/>
    </source>
</evidence>
<organism evidence="7 8">
    <name type="scientific">Candidatus Pantoea varia</name>
    <dbReference type="NCBI Taxonomy" id="1881036"/>
    <lineage>
        <taxon>Bacteria</taxon>
        <taxon>Pseudomonadati</taxon>
        <taxon>Pseudomonadota</taxon>
        <taxon>Gammaproteobacteria</taxon>
        <taxon>Enterobacterales</taxon>
        <taxon>Erwiniaceae</taxon>
        <taxon>Pantoea</taxon>
    </lineage>
</organism>
<dbReference type="GO" id="GO:0005576">
    <property type="term" value="C:extracellular region"/>
    <property type="evidence" value="ECO:0007669"/>
    <property type="project" value="UniProtKB-SubCell"/>
</dbReference>
<protein>
    <recommendedName>
        <fullName evidence="4">Flagellin</fullName>
    </recommendedName>
</protein>
<feature type="domain" description="Flagellin C-terminal" evidence="6">
    <location>
        <begin position="421"/>
        <end position="506"/>
    </location>
</feature>
<dbReference type="SUPFAM" id="SSF64518">
    <property type="entry name" value="Phase 1 flagellin"/>
    <property type="match status" value="1"/>
</dbReference>
<reference evidence="8" key="1">
    <citation type="submission" date="2016-10" db="EMBL/GenBank/DDBJ databases">
        <authorList>
            <person name="Varghese N."/>
            <person name="Submissions S."/>
        </authorList>
    </citation>
    <scope>NUCLEOTIDE SEQUENCE [LARGE SCALE GENOMIC DNA]</scope>
    <source>
        <strain evidence="8">OV426</strain>
    </source>
</reference>
<dbReference type="AlphaFoldDB" id="A0A1I5HT30"/>
<comment type="subcellular location">
    <subcellularLocation>
        <location evidence="4">Secreted</location>
    </subcellularLocation>
    <subcellularLocation>
        <location evidence="4">Bacterial flagellum</location>
    </subcellularLocation>
</comment>
<name>A0A1I5HT30_9GAMM</name>
<evidence type="ECO:0000313" key="8">
    <source>
        <dbReference type="Proteomes" id="UP000198968"/>
    </source>
</evidence>